<dbReference type="Gramene" id="TraesCS7A03G0191400.1">
    <property type="protein sequence ID" value="TraesCS7A03G0191400.1.CDS"/>
    <property type="gene ID" value="TraesCS7A03G0191400"/>
</dbReference>
<evidence type="ECO:0000259" key="4">
    <source>
        <dbReference type="Pfam" id="PF00685"/>
    </source>
</evidence>
<dbReference type="SMR" id="A0A3B6RCH8"/>
<keyword evidence="6" id="KW-1185">Reference proteome</keyword>
<dbReference type="EC" id="2.8.2.-" evidence="3"/>
<name>A0A3B6RCH8_WHEAT</name>
<evidence type="ECO:0000256" key="2">
    <source>
        <dbReference type="ARBA" id="ARBA00022679"/>
    </source>
</evidence>
<reference evidence="5" key="2">
    <citation type="submission" date="2018-10" db="UniProtKB">
        <authorList>
            <consortium name="EnsemblPlants"/>
        </authorList>
    </citation>
    <scope>IDENTIFICATION</scope>
</reference>
<evidence type="ECO:0000256" key="3">
    <source>
        <dbReference type="RuleBase" id="RU361155"/>
    </source>
</evidence>
<organism evidence="5">
    <name type="scientific">Triticum aestivum</name>
    <name type="common">Wheat</name>
    <dbReference type="NCBI Taxonomy" id="4565"/>
    <lineage>
        <taxon>Eukaryota</taxon>
        <taxon>Viridiplantae</taxon>
        <taxon>Streptophyta</taxon>
        <taxon>Embryophyta</taxon>
        <taxon>Tracheophyta</taxon>
        <taxon>Spermatophyta</taxon>
        <taxon>Magnoliopsida</taxon>
        <taxon>Liliopsida</taxon>
        <taxon>Poales</taxon>
        <taxon>Poaceae</taxon>
        <taxon>BOP clade</taxon>
        <taxon>Pooideae</taxon>
        <taxon>Triticodae</taxon>
        <taxon>Triticeae</taxon>
        <taxon>Triticinae</taxon>
        <taxon>Triticum</taxon>
    </lineage>
</organism>
<dbReference type="GO" id="GO:0005737">
    <property type="term" value="C:cytoplasm"/>
    <property type="evidence" value="ECO:0000318"/>
    <property type="project" value="GO_Central"/>
</dbReference>
<evidence type="ECO:0000256" key="1">
    <source>
        <dbReference type="ARBA" id="ARBA00005771"/>
    </source>
</evidence>
<dbReference type="InterPro" id="IPR000863">
    <property type="entry name" value="Sulfotransferase_dom"/>
</dbReference>
<dbReference type="PANTHER" id="PTHR11783">
    <property type="entry name" value="SULFOTRANSFERASE SULT"/>
    <property type="match status" value="1"/>
</dbReference>
<proteinExistence type="inferred from homology"/>
<dbReference type="Gramene" id="TraesCS7A02G081400.1">
    <property type="protein sequence ID" value="TraesCS7A02G081400.1"/>
    <property type="gene ID" value="TraesCS7A02G081400"/>
</dbReference>
<evidence type="ECO:0000313" key="6">
    <source>
        <dbReference type="Proteomes" id="UP000019116"/>
    </source>
</evidence>
<protein>
    <recommendedName>
        <fullName evidence="3">Sulfotransferase</fullName>
        <ecNumber evidence="3">2.8.2.-</ecNumber>
    </recommendedName>
</protein>
<dbReference type="SUPFAM" id="SSF52540">
    <property type="entry name" value="P-loop containing nucleoside triphosphate hydrolases"/>
    <property type="match status" value="1"/>
</dbReference>
<dbReference type="Gramene" id="TraesLAC7A03G03778870.1">
    <property type="protein sequence ID" value="TraesLAC7A03G03778870.1"/>
    <property type="gene ID" value="TraesLAC7A03G03778870"/>
</dbReference>
<dbReference type="InterPro" id="IPR027417">
    <property type="entry name" value="P-loop_NTPase"/>
</dbReference>
<dbReference type="Pfam" id="PF00685">
    <property type="entry name" value="Sulfotransfer_1"/>
    <property type="match status" value="1"/>
</dbReference>
<dbReference type="OMA" id="GYWSASA"/>
<comment type="similarity">
    <text evidence="1 3">Belongs to the sulfotransferase 1 family.</text>
</comment>
<dbReference type="GO" id="GO:0051923">
    <property type="term" value="P:sulfation"/>
    <property type="evidence" value="ECO:0000318"/>
    <property type="project" value="GO_Central"/>
</dbReference>
<sequence>MAKAPGAPLGPVPFADVEADSGLVSGVPEQLPEEHADPDDLVSALPSAPRPKGLSSLRLYDGFWLPEWSVPVAVALQRRFEPRPDDVVVASFPKCGTTWVNALTFATMARRAHPAAGAGHPLLRLNPHQCVPFLEALFGSRRGEARLAALPSPRLMNTHMPLAMMPGGGGCKVVYVCREPKDMVVSLWHFHRRLHPELPLADVFEAVCGGAVGYGPVWDHIAGYWSASAARPDGVLFLRYEELLRDPAGHVRELARFVGLPFSGAEEDAGVVHDIVNLCSFGHLKTLEANKTGHMNAGLPIPRDALFRKGVAGDWVNHMTPEMARRLDDIVADKLHAAGLTFLHARE</sequence>
<keyword evidence="2 3" id="KW-0808">Transferase</keyword>
<reference evidence="5" key="1">
    <citation type="submission" date="2018-08" db="EMBL/GenBank/DDBJ databases">
        <authorList>
            <person name="Rossello M."/>
        </authorList>
    </citation>
    <scope>NUCLEOTIDE SEQUENCE [LARGE SCALE GENOMIC DNA]</scope>
    <source>
        <strain evidence="5">cv. Chinese Spring</strain>
    </source>
</reference>
<dbReference type="OrthoDB" id="205623at2759"/>
<evidence type="ECO:0000313" key="5">
    <source>
        <dbReference type="EnsemblPlants" id="TraesCS7A02G081400.1"/>
    </source>
</evidence>
<accession>A0A3B6RCH8</accession>
<dbReference type="STRING" id="4565.A0A3B6RCH8"/>
<feature type="domain" description="Sulfotransferase" evidence="4">
    <location>
        <begin position="84"/>
        <end position="337"/>
    </location>
</feature>
<dbReference type="EnsemblPlants" id="TraesCS7A02G081400.1">
    <property type="protein sequence ID" value="TraesCS7A02G081400.1"/>
    <property type="gene ID" value="TraesCS7A02G081400"/>
</dbReference>
<dbReference type="Gene3D" id="3.40.50.300">
    <property type="entry name" value="P-loop containing nucleotide triphosphate hydrolases"/>
    <property type="match status" value="1"/>
</dbReference>
<dbReference type="GO" id="GO:0008146">
    <property type="term" value="F:sulfotransferase activity"/>
    <property type="evidence" value="ECO:0000318"/>
    <property type="project" value="GO_Central"/>
</dbReference>
<dbReference type="Proteomes" id="UP000019116">
    <property type="component" value="Chromosome 7A"/>
</dbReference>
<dbReference type="AlphaFoldDB" id="A0A3B6RCH8"/>